<dbReference type="AlphaFoldDB" id="A0AAN9MDD2"/>
<reference evidence="1 2" key="1">
    <citation type="submission" date="2024-01" db="EMBL/GenBank/DDBJ databases">
        <title>The genomes of 5 underutilized Papilionoideae crops provide insights into root nodulation and disease resistanc.</title>
        <authorList>
            <person name="Jiang F."/>
        </authorList>
    </citation>
    <scope>NUCLEOTIDE SEQUENCE [LARGE SCALE GENOMIC DNA]</scope>
    <source>
        <strain evidence="1">LVBAO_FW01</strain>
        <tissue evidence="1">Leaves</tissue>
    </source>
</reference>
<dbReference type="Proteomes" id="UP001367508">
    <property type="component" value="Unassembled WGS sequence"/>
</dbReference>
<protein>
    <submittedName>
        <fullName evidence="1">Uncharacterized protein</fullName>
    </submittedName>
</protein>
<evidence type="ECO:0000313" key="2">
    <source>
        <dbReference type="Proteomes" id="UP001367508"/>
    </source>
</evidence>
<proteinExistence type="predicted"/>
<comment type="caution">
    <text evidence="1">The sequence shown here is derived from an EMBL/GenBank/DDBJ whole genome shotgun (WGS) entry which is preliminary data.</text>
</comment>
<gene>
    <name evidence="1" type="ORF">VNO77_07697</name>
</gene>
<accession>A0AAN9MDD2</accession>
<organism evidence="1 2">
    <name type="scientific">Canavalia gladiata</name>
    <name type="common">Sword bean</name>
    <name type="synonym">Dolichos gladiatus</name>
    <dbReference type="NCBI Taxonomy" id="3824"/>
    <lineage>
        <taxon>Eukaryota</taxon>
        <taxon>Viridiplantae</taxon>
        <taxon>Streptophyta</taxon>
        <taxon>Embryophyta</taxon>
        <taxon>Tracheophyta</taxon>
        <taxon>Spermatophyta</taxon>
        <taxon>Magnoliopsida</taxon>
        <taxon>eudicotyledons</taxon>
        <taxon>Gunneridae</taxon>
        <taxon>Pentapetalae</taxon>
        <taxon>rosids</taxon>
        <taxon>fabids</taxon>
        <taxon>Fabales</taxon>
        <taxon>Fabaceae</taxon>
        <taxon>Papilionoideae</taxon>
        <taxon>50 kb inversion clade</taxon>
        <taxon>NPAAA clade</taxon>
        <taxon>indigoferoid/millettioid clade</taxon>
        <taxon>Phaseoleae</taxon>
        <taxon>Canavalia</taxon>
    </lineage>
</organism>
<keyword evidence="2" id="KW-1185">Reference proteome</keyword>
<dbReference type="EMBL" id="JAYMYQ010000002">
    <property type="protein sequence ID" value="KAK7349882.1"/>
    <property type="molecule type" value="Genomic_DNA"/>
</dbReference>
<evidence type="ECO:0000313" key="1">
    <source>
        <dbReference type="EMBL" id="KAK7349882.1"/>
    </source>
</evidence>
<name>A0AAN9MDD2_CANGL</name>
<sequence>MLPSKTERGQMKEKARPLVRTLSTTFLSKYPLVIAPPAGQMGHGNPKSCHELKQACTSSKPFIQAARAV</sequence>